<name>A0ABS8Q3L3_9BURK</name>
<dbReference type="Proteomes" id="UP001179361">
    <property type="component" value="Unassembled WGS sequence"/>
</dbReference>
<protein>
    <submittedName>
        <fullName evidence="1">Uncharacterized protein</fullName>
    </submittedName>
</protein>
<proteinExistence type="predicted"/>
<organism evidence="1 2">
    <name type="scientific">Massilia phyllostachyos</name>
    <dbReference type="NCBI Taxonomy" id="2898585"/>
    <lineage>
        <taxon>Bacteria</taxon>
        <taxon>Pseudomonadati</taxon>
        <taxon>Pseudomonadota</taxon>
        <taxon>Betaproteobacteria</taxon>
        <taxon>Burkholderiales</taxon>
        <taxon>Oxalobacteraceae</taxon>
        <taxon>Telluria group</taxon>
        <taxon>Massilia</taxon>
    </lineage>
</organism>
<evidence type="ECO:0000313" key="1">
    <source>
        <dbReference type="EMBL" id="MCD2516340.1"/>
    </source>
</evidence>
<accession>A0ABS8Q3L3</accession>
<gene>
    <name evidence="1" type="ORF">LQ564_08420</name>
</gene>
<reference evidence="1" key="1">
    <citation type="submission" date="2021-11" db="EMBL/GenBank/DDBJ databases">
        <title>The complete genome of Massilia sp sp. G4R7.</title>
        <authorList>
            <person name="Liu L."/>
            <person name="Yue J."/>
            <person name="Yuan J."/>
            <person name="Yang F."/>
            <person name="Li L."/>
        </authorList>
    </citation>
    <scope>NUCLEOTIDE SEQUENCE</scope>
    <source>
        <strain evidence="1">G4R7</strain>
    </source>
</reference>
<sequence length="165" mass="18114">MNKCAQRLLPAPNRLVDRACIWPSISPTSRRATTKRGFRFLPSAAGDAYHSSRILLPDLAHRVAGANPLAMVPARGALLLASGNDVEFSVCTWSRGVDSLLPRTDRAAMVVFGEDEQMQEYHLLPWDALRAACADLMQPVPGAFPERYRVTGFPDLEVVRTLAIA</sequence>
<keyword evidence="2" id="KW-1185">Reference proteome</keyword>
<evidence type="ECO:0000313" key="2">
    <source>
        <dbReference type="Proteomes" id="UP001179361"/>
    </source>
</evidence>
<dbReference type="EMBL" id="JAJNOC010000002">
    <property type="protein sequence ID" value="MCD2516340.1"/>
    <property type="molecule type" value="Genomic_DNA"/>
</dbReference>
<comment type="caution">
    <text evidence="1">The sequence shown here is derived from an EMBL/GenBank/DDBJ whole genome shotgun (WGS) entry which is preliminary data.</text>
</comment>
<dbReference type="RefSeq" id="WP_231057660.1">
    <property type="nucleotide sequence ID" value="NZ_JAJNOC010000002.1"/>
</dbReference>